<sequence length="39" mass="4791">MRVMQKLDFHYAKDFIYLGFLQKLHRLANFSLNTHIDHK</sequence>
<evidence type="ECO:0000313" key="1">
    <source>
        <dbReference type="EMBL" id="GFN46471.1"/>
    </source>
</evidence>
<dbReference type="AlphaFoldDB" id="A0A6L2ZQG2"/>
<evidence type="ECO:0000313" key="2">
    <source>
        <dbReference type="Proteomes" id="UP000504714"/>
    </source>
</evidence>
<proteinExistence type="predicted"/>
<reference evidence="1 2" key="1">
    <citation type="submission" date="2020-06" db="EMBL/GenBank/DDBJ databases">
        <title>The genome sequence of Candidatus Regiella insecticola strain Tut.</title>
        <authorList>
            <person name="Nikoh N."/>
            <person name="Tsuchida T."/>
            <person name="Koga R."/>
            <person name="Oshima K."/>
            <person name="Hattori M."/>
            <person name="Fukatsu T."/>
        </authorList>
    </citation>
    <scope>NUCLEOTIDE SEQUENCE [LARGE SCALE GENOMIC DNA]</scope>
    <source>
        <strain evidence="1 2">Tut</strain>
    </source>
</reference>
<dbReference type="EMBL" id="BLXO01000004">
    <property type="protein sequence ID" value="GFN46471.1"/>
    <property type="molecule type" value="Genomic_DNA"/>
</dbReference>
<protein>
    <submittedName>
        <fullName evidence="1">Uncharacterized protein</fullName>
    </submittedName>
</protein>
<dbReference type="Proteomes" id="UP000504714">
    <property type="component" value="Unassembled WGS sequence"/>
</dbReference>
<accession>A0A6L2ZQG2</accession>
<comment type="caution">
    <text evidence="1">The sequence shown here is derived from an EMBL/GenBank/DDBJ whole genome shotgun (WGS) entry which is preliminary data.</text>
</comment>
<gene>
    <name evidence="1" type="ORF">RINTU1_21080</name>
</gene>
<organism evidence="1 2">
    <name type="scientific">Candidatus Regiella insecticola</name>
    <dbReference type="NCBI Taxonomy" id="138073"/>
    <lineage>
        <taxon>Bacteria</taxon>
        <taxon>Pseudomonadati</taxon>
        <taxon>Pseudomonadota</taxon>
        <taxon>Gammaproteobacteria</taxon>
        <taxon>Enterobacterales</taxon>
        <taxon>Enterobacteriaceae</taxon>
        <taxon>aphid secondary symbionts</taxon>
        <taxon>Candidatus Regiella</taxon>
    </lineage>
</organism>
<name>A0A6L2ZQG2_9ENTR</name>